<keyword evidence="4 7" id="KW-0418">Kinase</keyword>
<comment type="caution">
    <text evidence="7">The sequence shown here is derived from an EMBL/GenBank/DDBJ whole genome shotgun (WGS) entry which is preliminary data.</text>
</comment>
<evidence type="ECO:0000256" key="2">
    <source>
        <dbReference type="ARBA" id="ARBA00022629"/>
    </source>
</evidence>
<name>N6W8A4_9ACTO</name>
<evidence type="ECO:0000256" key="3">
    <source>
        <dbReference type="ARBA" id="ARBA00022679"/>
    </source>
</evidence>
<dbReference type="EC" id="2.7.1.17" evidence="7"/>
<dbReference type="PIRSF" id="PIRSF000538">
    <property type="entry name" value="GlpK"/>
    <property type="match status" value="1"/>
</dbReference>
<dbReference type="GO" id="GO:0004856">
    <property type="term" value="F:D-xylulokinase activity"/>
    <property type="evidence" value="ECO:0007669"/>
    <property type="project" value="UniProtKB-EC"/>
</dbReference>
<keyword evidence="2" id="KW-0119">Carbohydrate metabolism</keyword>
<evidence type="ECO:0000313" key="8">
    <source>
        <dbReference type="Proteomes" id="UP000013015"/>
    </source>
</evidence>
<dbReference type="InterPro" id="IPR000577">
    <property type="entry name" value="Carb_kinase_FGGY"/>
</dbReference>
<dbReference type="Gene3D" id="3.30.420.40">
    <property type="match status" value="2"/>
</dbReference>
<organism evidence="7 8">
    <name type="scientific">Schaalia cardiffensis F0333</name>
    <dbReference type="NCBI Taxonomy" id="888050"/>
    <lineage>
        <taxon>Bacteria</taxon>
        <taxon>Bacillati</taxon>
        <taxon>Actinomycetota</taxon>
        <taxon>Actinomycetes</taxon>
        <taxon>Actinomycetales</taxon>
        <taxon>Actinomycetaceae</taxon>
        <taxon>Schaalia</taxon>
    </lineage>
</organism>
<keyword evidence="2" id="KW-0859">Xylose metabolism</keyword>
<dbReference type="InterPro" id="IPR043129">
    <property type="entry name" value="ATPase_NBD"/>
</dbReference>
<dbReference type="InterPro" id="IPR018485">
    <property type="entry name" value="FGGY_C"/>
</dbReference>
<dbReference type="AlphaFoldDB" id="N6W8A4"/>
<dbReference type="RefSeq" id="WP_005962186.1">
    <property type="nucleotide sequence ID" value="NZ_CP040505.1"/>
</dbReference>
<dbReference type="PANTHER" id="PTHR43095">
    <property type="entry name" value="SUGAR KINASE"/>
    <property type="match status" value="1"/>
</dbReference>
<protein>
    <submittedName>
        <fullName evidence="7">Xylulokinase</fullName>
        <ecNumber evidence="7">2.7.1.17</ecNumber>
    </submittedName>
</protein>
<keyword evidence="3 7" id="KW-0808">Transferase</keyword>
<comment type="similarity">
    <text evidence="1">Belongs to the FGGY kinase family.</text>
</comment>
<dbReference type="PANTHER" id="PTHR43095:SF5">
    <property type="entry name" value="XYLULOSE KINASE"/>
    <property type="match status" value="1"/>
</dbReference>
<dbReference type="CDD" id="cd07779">
    <property type="entry name" value="ASKHA_NBD_FGGY_YgcE-like"/>
    <property type="match status" value="1"/>
</dbReference>
<evidence type="ECO:0000256" key="4">
    <source>
        <dbReference type="ARBA" id="ARBA00022777"/>
    </source>
</evidence>
<dbReference type="STRING" id="888050.HMPREF9004_0455"/>
<sequence length="471" mass="50873">MITVLPVWLGLDVGTTGVRCLAVDEELRVVASSYAEAPPVHAPDGRVEQDPWEWVEASCHVIGDVVDEAGPSSVQALGISSQGISLIPVDRRGVPIRHAISWLDERGAHVMDDLAARVDPADVVARTGKPWSGVYTLPKIMWMRRFEPENYERVGAFLQPMDWLHLCFVGEAVTDRTLASASMAASLEDGLWDRDLLDALEIDSDLFPKIRQSGTEAGVLRREIGERLGVGTIPVRVGGQDQKLAAMAAGIGPDVATLCLGTSGALEVRADAPLPWGGPLFSFLEPGQWVREAAIPTAGAAHRWFVRTVLAGESYDLSDELAAVEPAADAPLFFPRLSDPSEHGWPHAPGGVMWGLGLGTNRADLARCVYEGVAFEVGDRWRRMGAEAETLRVFGGGARSEPWCRVIASVLGRPVERLHVAEASALGAAVSAGAPRMPLTSREVLPDESVMAWEEERFEHWRLIAARLDGG</sequence>
<dbReference type="Pfam" id="PF00370">
    <property type="entry name" value="FGGY_N"/>
    <property type="match status" value="1"/>
</dbReference>
<keyword evidence="8" id="KW-1185">Reference proteome</keyword>
<dbReference type="Pfam" id="PF02782">
    <property type="entry name" value="FGGY_C"/>
    <property type="match status" value="1"/>
</dbReference>
<dbReference type="SUPFAM" id="SSF53067">
    <property type="entry name" value="Actin-like ATPase domain"/>
    <property type="match status" value="2"/>
</dbReference>
<evidence type="ECO:0000259" key="5">
    <source>
        <dbReference type="Pfam" id="PF00370"/>
    </source>
</evidence>
<dbReference type="EMBL" id="AQHZ01000007">
    <property type="protein sequence ID" value="ENO18785.1"/>
    <property type="molecule type" value="Genomic_DNA"/>
</dbReference>
<feature type="domain" description="Carbohydrate kinase FGGY N-terminal" evidence="5">
    <location>
        <begin position="7"/>
        <end position="247"/>
    </location>
</feature>
<reference evidence="7 8" key="1">
    <citation type="submission" date="2013-03" db="EMBL/GenBank/DDBJ databases">
        <title>Reference genome for the Human Microbiome Project.</title>
        <authorList>
            <person name="Aqrawi P."/>
            <person name="Ayvaz T."/>
            <person name="Bess C."/>
            <person name="Blankenburg K."/>
            <person name="Coyle M."/>
            <person name="Deng J."/>
            <person name="Forbes L."/>
            <person name="Fowler G."/>
            <person name="Francisco L."/>
            <person name="Fu Q."/>
            <person name="Gibbs R."/>
            <person name="Gross S."/>
            <person name="Gubbala S."/>
            <person name="Hale W."/>
            <person name="Hemphill L."/>
            <person name="Highlander S."/>
            <person name="Hirani K."/>
            <person name="Jackson L."/>
            <person name="Jakkamsetti A."/>
            <person name="Javaid M."/>
            <person name="Jayaseelan J.C."/>
            <person name="Jiang H."/>
            <person name="Joshi V."/>
            <person name="Korchina V."/>
            <person name="Kovar C."/>
            <person name="Lara F."/>
            <person name="Lee S."/>
            <person name="Liu Y."/>
            <person name="Mata R."/>
            <person name="Mathew T."/>
            <person name="Munidasa M."/>
            <person name="Muzny D."/>
            <person name="Nazareth L."/>
            <person name="Ngo R."/>
            <person name="Nguyen L."/>
            <person name="Nguyen N."/>
            <person name="Okwuonu G."/>
            <person name="Ongeri F."/>
            <person name="Palculict T."/>
            <person name="Patil S."/>
            <person name="Petrosino J."/>
            <person name="Pham C."/>
            <person name="Pham P."/>
            <person name="Pu L.-L."/>
            <person name="Qin X."/>
            <person name="Qu J."/>
            <person name="Reid J."/>
            <person name="Ross M."/>
            <person name="Ruth R."/>
            <person name="Saada N."/>
            <person name="San Lucas F."/>
            <person name="Santibanez J."/>
            <person name="Shang Y."/>
            <person name="Simmons D."/>
            <person name="Song X.-Z."/>
            <person name="Tang L.-Y."/>
            <person name="Thornton R."/>
            <person name="Warren J."/>
            <person name="Weissenberger G."/>
            <person name="Wilczek-Boney K."/>
            <person name="Worley K."/>
            <person name="Youmans B."/>
            <person name="Zhang J."/>
            <person name="Zhang L."/>
            <person name="Zhao Z."/>
            <person name="Zhou C."/>
            <person name="Zhu D."/>
            <person name="Zhu Y."/>
        </authorList>
    </citation>
    <scope>NUCLEOTIDE SEQUENCE [LARGE SCALE GENOMIC DNA]</scope>
    <source>
        <strain evidence="7 8">F0333</strain>
    </source>
</reference>
<dbReference type="GO" id="GO:0042732">
    <property type="term" value="P:D-xylose metabolic process"/>
    <property type="evidence" value="ECO:0007669"/>
    <property type="project" value="UniProtKB-KW"/>
</dbReference>
<dbReference type="HOGENOM" id="CLU_009281_3_0_11"/>
<evidence type="ECO:0000313" key="7">
    <source>
        <dbReference type="EMBL" id="ENO18785.1"/>
    </source>
</evidence>
<accession>N6W8A4</accession>
<dbReference type="Proteomes" id="UP000013015">
    <property type="component" value="Unassembled WGS sequence"/>
</dbReference>
<dbReference type="eggNOG" id="COG1070">
    <property type="taxonomic scope" value="Bacteria"/>
</dbReference>
<dbReference type="InterPro" id="IPR018484">
    <property type="entry name" value="FGGY_N"/>
</dbReference>
<gene>
    <name evidence="7" type="primary">xylB</name>
    <name evidence="7" type="ORF">HMPREF9004_0455</name>
</gene>
<dbReference type="PATRIC" id="fig|888050.3.peg.443"/>
<proteinExistence type="inferred from homology"/>
<evidence type="ECO:0000259" key="6">
    <source>
        <dbReference type="Pfam" id="PF02782"/>
    </source>
</evidence>
<evidence type="ECO:0000256" key="1">
    <source>
        <dbReference type="ARBA" id="ARBA00009156"/>
    </source>
</evidence>
<dbReference type="InterPro" id="IPR050406">
    <property type="entry name" value="FGGY_Carb_Kinase"/>
</dbReference>
<feature type="domain" description="Carbohydrate kinase FGGY C-terminal" evidence="6">
    <location>
        <begin position="259"/>
        <end position="433"/>
    </location>
</feature>